<feature type="compositionally biased region" description="Low complexity" evidence="1">
    <location>
        <begin position="27"/>
        <end position="49"/>
    </location>
</feature>
<reference evidence="2" key="1">
    <citation type="submission" date="2021-01" db="EMBL/GenBank/DDBJ databases">
        <authorList>
            <person name="Zahm M."/>
            <person name="Roques C."/>
            <person name="Cabau C."/>
            <person name="Klopp C."/>
            <person name="Donnadieu C."/>
            <person name="Jouanno E."/>
            <person name="Lampietro C."/>
            <person name="Louis A."/>
            <person name="Herpin A."/>
            <person name="Echchiki A."/>
            <person name="Berthelot C."/>
            <person name="Parey E."/>
            <person name="Roest-Crollius H."/>
            <person name="Braasch I."/>
            <person name="Postlethwait J."/>
            <person name="Bobe J."/>
            <person name="Montfort J."/>
            <person name="Bouchez O."/>
            <person name="Begum T."/>
            <person name="Mejri S."/>
            <person name="Adams A."/>
            <person name="Chen W.-J."/>
            <person name="Guiguen Y."/>
        </authorList>
    </citation>
    <scope>NUCLEOTIDE SEQUENCE</scope>
    <source>
        <strain evidence="2">YG-15Mar2019-1</strain>
        <tissue evidence="2">Brain</tissue>
    </source>
</reference>
<evidence type="ECO:0008006" key="4">
    <source>
        <dbReference type="Google" id="ProtNLM"/>
    </source>
</evidence>
<feature type="region of interest" description="Disordered" evidence="1">
    <location>
        <begin position="1"/>
        <end position="49"/>
    </location>
</feature>
<evidence type="ECO:0000313" key="2">
    <source>
        <dbReference type="EMBL" id="KAG7457038.1"/>
    </source>
</evidence>
<feature type="compositionally biased region" description="Acidic residues" evidence="1">
    <location>
        <begin position="12"/>
        <end position="23"/>
    </location>
</feature>
<gene>
    <name evidence="2" type="ORF">MATL_G00242250</name>
</gene>
<organism evidence="2 3">
    <name type="scientific">Megalops atlanticus</name>
    <name type="common">Tarpon</name>
    <name type="synonym">Clupea gigantea</name>
    <dbReference type="NCBI Taxonomy" id="7932"/>
    <lineage>
        <taxon>Eukaryota</taxon>
        <taxon>Metazoa</taxon>
        <taxon>Chordata</taxon>
        <taxon>Craniata</taxon>
        <taxon>Vertebrata</taxon>
        <taxon>Euteleostomi</taxon>
        <taxon>Actinopterygii</taxon>
        <taxon>Neopterygii</taxon>
        <taxon>Teleostei</taxon>
        <taxon>Elopiformes</taxon>
        <taxon>Megalopidae</taxon>
        <taxon>Megalops</taxon>
    </lineage>
</organism>
<dbReference type="AlphaFoldDB" id="A0A9D3PCG6"/>
<sequence>MKNVSVGKESLFEEMTDYGDDGMDLGSDASSRSCSDTSSSMVTPSSPSMHLVTLEDCEDDEDYQDYKRKVLEGWEGAGREPVNSRSLAEEFRDVPSPPPSLRGPLATTAAAVPEELKQNGNIIFVPNCQPLCAVPRAGEQAAGGTGTAGALGYPRCDRGSGCRTLAYEHLQVPPIDWTALEKHLAELPRAQEGGRGHNRNLRRTSSTSVSVLWRRVALAWG</sequence>
<comment type="caution">
    <text evidence="2">The sequence shown here is derived from an EMBL/GenBank/DDBJ whole genome shotgun (WGS) entry which is preliminary data.</text>
</comment>
<name>A0A9D3PCG6_MEGAT</name>
<dbReference type="OrthoDB" id="8962678at2759"/>
<proteinExistence type="predicted"/>
<evidence type="ECO:0000313" key="3">
    <source>
        <dbReference type="Proteomes" id="UP001046870"/>
    </source>
</evidence>
<accession>A0A9D3PCG6</accession>
<protein>
    <recommendedName>
        <fullName evidence="4">Schwannomin interacting protein 1</fullName>
    </recommendedName>
</protein>
<dbReference type="EMBL" id="JAFDVH010000022">
    <property type="protein sequence ID" value="KAG7457038.1"/>
    <property type="molecule type" value="Genomic_DNA"/>
</dbReference>
<evidence type="ECO:0000256" key="1">
    <source>
        <dbReference type="SAM" id="MobiDB-lite"/>
    </source>
</evidence>
<keyword evidence="3" id="KW-1185">Reference proteome</keyword>
<dbReference type="Proteomes" id="UP001046870">
    <property type="component" value="Chromosome 22"/>
</dbReference>
<feature type="region of interest" description="Disordered" evidence="1">
    <location>
        <begin position="78"/>
        <end position="101"/>
    </location>
</feature>